<protein>
    <recommendedName>
        <fullName evidence="7">Potassium channel protein</fullName>
    </recommendedName>
</protein>
<feature type="domain" description="RCK N-terminal" evidence="3">
    <location>
        <begin position="130"/>
        <end position="245"/>
    </location>
</feature>
<dbReference type="PANTHER" id="PTHR43833:SF9">
    <property type="entry name" value="POTASSIUM CHANNEL PROTEIN YUGO-RELATED"/>
    <property type="match status" value="1"/>
</dbReference>
<keyword evidence="2" id="KW-1133">Transmembrane helix</keyword>
<keyword evidence="6" id="KW-1185">Reference proteome</keyword>
<evidence type="ECO:0000259" key="4">
    <source>
        <dbReference type="PROSITE" id="PS51202"/>
    </source>
</evidence>
<feature type="domain" description="RCK C-terminal" evidence="4">
    <location>
        <begin position="480"/>
        <end position="563"/>
    </location>
</feature>
<feature type="transmembrane region" description="Helical" evidence="2">
    <location>
        <begin position="21"/>
        <end position="46"/>
    </location>
</feature>
<evidence type="ECO:0008006" key="7">
    <source>
        <dbReference type="Google" id="ProtNLM"/>
    </source>
</evidence>
<dbReference type="PROSITE" id="PS51202">
    <property type="entry name" value="RCK_C"/>
    <property type="match status" value="2"/>
</dbReference>
<dbReference type="InterPro" id="IPR036721">
    <property type="entry name" value="RCK_C_sf"/>
</dbReference>
<dbReference type="eggNOG" id="COG0569">
    <property type="taxonomic scope" value="Bacteria"/>
</dbReference>
<comment type="subcellular location">
    <subcellularLocation>
        <location evidence="1">Cell membrane</location>
        <topology evidence="1">Multi-pass membrane protein</topology>
    </subcellularLocation>
</comment>
<dbReference type="PANTHER" id="PTHR43833">
    <property type="entry name" value="POTASSIUM CHANNEL PROTEIN 2-RELATED-RELATED"/>
    <property type="match status" value="1"/>
</dbReference>
<dbReference type="eggNOG" id="COG1226">
    <property type="taxonomic scope" value="Bacteria"/>
</dbReference>
<feature type="domain" description="RCK C-terminal" evidence="4">
    <location>
        <begin position="263"/>
        <end position="347"/>
    </location>
</feature>
<dbReference type="Gene3D" id="3.30.70.1450">
    <property type="entry name" value="Regulator of K+ conductance, C-terminal domain"/>
    <property type="match status" value="2"/>
</dbReference>
<evidence type="ECO:0000256" key="1">
    <source>
        <dbReference type="ARBA" id="ARBA00004651"/>
    </source>
</evidence>
<feature type="transmembrane region" description="Helical" evidence="2">
    <location>
        <begin position="58"/>
        <end position="76"/>
    </location>
</feature>
<dbReference type="InterPro" id="IPR013099">
    <property type="entry name" value="K_chnl_dom"/>
</dbReference>
<dbReference type="PROSITE" id="PS51201">
    <property type="entry name" value="RCK_N"/>
    <property type="match status" value="2"/>
</dbReference>
<dbReference type="GO" id="GO:0005886">
    <property type="term" value="C:plasma membrane"/>
    <property type="evidence" value="ECO:0007669"/>
    <property type="project" value="UniProtKB-SubCell"/>
</dbReference>
<accession>I0I0Z8</accession>
<evidence type="ECO:0000259" key="3">
    <source>
        <dbReference type="PROSITE" id="PS51201"/>
    </source>
</evidence>
<dbReference type="STRING" id="926550.CLDAP_08960"/>
<evidence type="ECO:0000313" key="5">
    <source>
        <dbReference type="EMBL" id="BAL98935.1"/>
    </source>
</evidence>
<organism evidence="5 6">
    <name type="scientific">Caldilinea aerophila (strain DSM 14535 / JCM 11387 / NBRC 104270 / STL-6-O1)</name>
    <dbReference type="NCBI Taxonomy" id="926550"/>
    <lineage>
        <taxon>Bacteria</taxon>
        <taxon>Bacillati</taxon>
        <taxon>Chloroflexota</taxon>
        <taxon>Caldilineae</taxon>
        <taxon>Caldilineales</taxon>
        <taxon>Caldilineaceae</taxon>
        <taxon>Caldilinea</taxon>
    </lineage>
</organism>
<dbReference type="KEGG" id="cap:CLDAP_08960"/>
<dbReference type="Pfam" id="PF02080">
    <property type="entry name" value="TrkA_C"/>
    <property type="match status" value="2"/>
</dbReference>
<dbReference type="Gene3D" id="3.40.50.720">
    <property type="entry name" value="NAD(P)-binding Rossmann-like Domain"/>
    <property type="match status" value="2"/>
</dbReference>
<dbReference type="SUPFAM" id="SSF81324">
    <property type="entry name" value="Voltage-gated potassium channels"/>
    <property type="match status" value="1"/>
</dbReference>
<dbReference type="Proteomes" id="UP000007880">
    <property type="component" value="Chromosome"/>
</dbReference>
<name>I0I0Z8_CALAS</name>
<dbReference type="GO" id="GO:0008324">
    <property type="term" value="F:monoatomic cation transmembrane transporter activity"/>
    <property type="evidence" value="ECO:0007669"/>
    <property type="project" value="InterPro"/>
</dbReference>
<dbReference type="eggNOG" id="COG0490">
    <property type="taxonomic scope" value="Bacteria"/>
</dbReference>
<dbReference type="Gene3D" id="1.10.287.70">
    <property type="match status" value="1"/>
</dbReference>
<feature type="transmembrane region" description="Helical" evidence="2">
    <location>
        <begin position="88"/>
        <end position="112"/>
    </location>
</feature>
<evidence type="ECO:0000313" key="6">
    <source>
        <dbReference type="Proteomes" id="UP000007880"/>
    </source>
</evidence>
<dbReference type="GO" id="GO:0006813">
    <property type="term" value="P:potassium ion transport"/>
    <property type="evidence" value="ECO:0007669"/>
    <property type="project" value="InterPro"/>
</dbReference>
<dbReference type="PATRIC" id="fig|926550.5.peg.945"/>
<keyword evidence="2" id="KW-0472">Membrane</keyword>
<dbReference type="InterPro" id="IPR006037">
    <property type="entry name" value="RCK_C"/>
</dbReference>
<reference evidence="5 6" key="1">
    <citation type="submission" date="2012-02" db="EMBL/GenBank/DDBJ databases">
        <title>Complete genome sequence of Caldilinea aerophila DSM 14535 (= NBRC 102666).</title>
        <authorList>
            <person name="Oguchi A."/>
            <person name="Hosoyama A."/>
            <person name="Sekine M."/>
            <person name="Fukai R."/>
            <person name="Kato Y."/>
            <person name="Nakamura S."/>
            <person name="Hanada S."/>
            <person name="Yamazaki S."/>
            <person name="Fujita N."/>
        </authorList>
    </citation>
    <scope>NUCLEOTIDE SEQUENCE [LARGE SCALE GENOMIC DNA]</scope>
    <source>
        <strain evidence="6">DSM 14535 / JCM 11387 / NBRC 104270 / STL-6-O1</strain>
    </source>
</reference>
<keyword evidence="2" id="KW-0812">Transmembrane</keyword>
<dbReference type="OrthoDB" id="9776294at2"/>
<sequence>MKFLVSQLSYFWQDRHSRANVYALLRYLLLLAAMVTLYSILFHFIMAYEGREESWVTGFYWTLTVMSTLGFGDITFESDLGRIFSSIVLLSGIIFMLVILPFTFINLFYAPWLRAQEAARAPKSLPDTVKGHVILTQYDAVTMALIERLKQFHYRYVVLTPELEQALRLHDLGVKVVRGDLDNPETYRRVHVEQAALVVTTANDRLNTNVAFTVREVSETVPIIATANATASVDILELAGCNHVLQLGEMMGQALVRRVTGGDARAHVIGRLNGLVIAEATARNSPLVGQTLAESRLRDRVGVTVLGVWERGQFQLARPTTRIEPGTVLVLAGSEQQIEQYNLLLCTEPPNNEPVVIIGGGRVGRAAGRALAARGMDYRIVELVPERVRDPAKYVLGDAADLEVLVAAGIRKTPAVLVTTHDDDTNIYLTIYCRRLRPDVQIISRARLERNVATLHRAGADFVLSYASMGASTIMNLLNRDSILMVTEGLDVFEVEVPESLIGKSIAEAKIRQLTDCTVVALEQDGIMTVNPDPHLPLPAHAKMVLIGTVASENCFLKRFTRPHE</sequence>
<dbReference type="Pfam" id="PF02254">
    <property type="entry name" value="TrkA_N"/>
    <property type="match status" value="2"/>
</dbReference>
<dbReference type="SUPFAM" id="SSF116726">
    <property type="entry name" value="TrkA C-terminal domain-like"/>
    <property type="match status" value="2"/>
</dbReference>
<proteinExistence type="predicted"/>
<dbReference type="InterPro" id="IPR050721">
    <property type="entry name" value="Trk_Ktr_HKT_K-transport"/>
</dbReference>
<dbReference type="SUPFAM" id="SSF51735">
    <property type="entry name" value="NAD(P)-binding Rossmann-fold domains"/>
    <property type="match status" value="2"/>
</dbReference>
<dbReference type="HOGENOM" id="CLU_035216_0_0_0"/>
<dbReference type="AlphaFoldDB" id="I0I0Z8"/>
<evidence type="ECO:0000256" key="2">
    <source>
        <dbReference type="SAM" id="Phobius"/>
    </source>
</evidence>
<dbReference type="RefSeq" id="WP_014432176.1">
    <property type="nucleotide sequence ID" value="NC_017079.1"/>
</dbReference>
<gene>
    <name evidence="5" type="ordered locus">CLDAP_08960</name>
</gene>
<dbReference type="Pfam" id="PF07885">
    <property type="entry name" value="Ion_trans_2"/>
    <property type="match status" value="1"/>
</dbReference>
<dbReference type="EMBL" id="AP012337">
    <property type="protein sequence ID" value="BAL98935.1"/>
    <property type="molecule type" value="Genomic_DNA"/>
</dbReference>
<dbReference type="InterPro" id="IPR036291">
    <property type="entry name" value="NAD(P)-bd_dom_sf"/>
</dbReference>
<feature type="domain" description="RCK N-terminal" evidence="3">
    <location>
        <begin position="352"/>
        <end position="464"/>
    </location>
</feature>
<dbReference type="InterPro" id="IPR003148">
    <property type="entry name" value="RCK_N"/>
</dbReference>